<dbReference type="InterPro" id="IPR035969">
    <property type="entry name" value="Rab-GAP_TBC_sf"/>
</dbReference>
<dbReference type="InterPro" id="IPR000195">
    <property type="entry name" value="Rab-GAP-TBC_dom"/>
</dbReference>
<dbReference type="PROSITE" id="PS50086">
    <property type="entry name" value="TBC_RABGAP"/>
    <property type="match status" value="1"/>
</dbReference>
<dbReference type="PANTHER" id="PTHR22957:SF685">
    <property type="entry name" value="TBC1 DOMAIN FAMILY MEMBER 17-LIKE"/>
    <property type="match status" value="1"/>
</dbReference>
<feature type="domain" description="Rab-GAP TBC" evidence="1">
    <location>
        <begin position="173"/>
        <end position="271"/>
    </location>
</feature>
<dbReference type="Pfam" id="PF00566">
    <property type="entry name" value="RabGAP-TBC"/>
    <property type="match status" value="1"/>
</dbReference>
<comment type="caution">
    <text evidence="2">The sequence shown here is derived from an EMBL/GenBank/DDBJ whole genome shotgun (WGS) entry which is preliminary data.</text>
</comment>
<accession>A0A9J5W4K1</accession>
<gene>
    <name evidence="2" type="ORF">H5410_059958</name>
</gene>
<dbReference type="Gene3D" id="1.10.8.270">
    <property type="entry name" value="putative rabgap domain of human tbc1 domain family member 14 like domains"/>
    <property type="match status" value="1"/>
</dbReference>
<dbReference type="AlphaFoldDB" id="A0A9J5W4K1"/>
<evidence type="ECO:0000313" key="2">
    <source>
        <dbReference type="EMBL" id="KAG5570192.1"/>
    </source>
</evidence>
<evidence type="ECO:0000259" key="1">
    <source>
        <dbReference type="PROSITE" id="PS50086"/>
    </source>
</evidence>
<keyword evidence="3" id="KW-1185">Reference proteome</keyword>
<name>A0A9J5W4K1_SOLCO</name>
<dbReference type="SUPFAM" id="SSF47923">
    <property type="entry name" value="Ypt/Rab-GAP domain of gyp1p"/>
    <property type="match status" value="1"/>
</dbReference>
<dbReference type="FunFam" id="1.10.8.270:FF:000025">
    <property type="entry name" value="TBC1 domain family member 15-like"/>
    <property type="match status" value="1"/>
</dbReference>
<sequence>MWRNYGASADSFYQVRPECADDVPETKFRIKVGKTLSSRRWHAAFTPEGYLDIGKILSRVCRGVRESIHQLEVKFGSSYWVVMIQRAHLRNESNYDNVGGILLSLLSKVHYAALKEECRVMFPLIGSGRFISAPVITEDGDPILDPIVLQELNAAKEPTSVGQVGPSDGFELVKEHDKKVIQWKLSLHQIGLDVIRTDRTLVFYEKQENLSKLWDILAVYAWFDKEVSYCQGMSDLCSPMIILLDDEADAFWCFERMMKRLVHNFTRTACV</sequence>
<dbReference type="PANTHER" id="PTHR22957">
    <property type="entry name" value="TBC1 DOMAIN FAMILY MEMBER GTPASE-ACTIVATING PROTEIN"/>
    <property type="match status" value="1"/>
</dbReference>
<dbReference type="Proteomes" id="UP000824120">
    <property type="component" value="Chromosome 12"/>
</dbReference>
<reference evidence="2 3" key="1">
    <citation type="submission" date="2020-09" db="EMBL/GenBank/DDBJ databases">
        <title>De no assembly of potato wild relative species, Solanum commersonii.</title>
        <authorList>
            <person name="Cho K."/>
        </authorList>
    </citation>
    <scope>NUCLEOTIDE SEQUENCE [LARGE SCALE GENOMIC DNA]</scope>
    <source>
        <strain evidence="2">LZ3.2</strain>
        <tissue evidence="2">Leaf</tissue>
    </source>
</reference>
<evidence type="ECO:0000313" key="3">
    <source>
        <dbReference type="Proteomes" id="UP000824120"/>
    </source>
</evidence>
<proteinExistence type="predicted"/>
<dbReference type="OrthoDB" id="10264062at2759"/>
<protein>
    <recommendedName>
        <fullName evidence="1">Rab-GAP TBC domain-containing protein</fullName>
    </recommendedName>
</protein>
<dbReference type="GO" id="GO:0005096">
    <property type="term" value="F:GTPase activator activity"/>
    <property type="evidence" value="ECO:0007669"/>
    <property type="project" value="TreeGrafter"/>
</dbReference>
<organism evidence="2 3">
    <name type="scientific">Solanum commersonii</name>
    <name type="common">Commerson's wild potato</name>
    <name type="synonym">Commerson's nightshade</name>
    <dbReference type="NCBI Taxonomy" id="4109"/>
    <lineage>
        <taxon>Eukaryota</taxon>
        <taxon>Viridiplantae</taxon>
        <taxon>Streptophyta</taxon>
        <taxon>Embryophyta</taxon>
        <taxon>Tracheophyta</taxon>
        <taxon>Spermatophyta</taxon>
        <taxon>Magnoliopsida</taxon>
        <taxon>eudicotyledons</taxon>
        <taxon>Gunneridae</taxon>
        <taxon>Pentapetalae</taxon>
        <taxon>asterids</taxon>
        <taxon>lamiids</taxon>
        <taxon>Solanales</taxon>
        <taxon>Solanaceae</taxon>
        <taxon>Solanoideae</taxon>
        <taxon>Solaneae</taxon>
        <taxon>Solanum</taxon>
    </lineage>
</organism>
<dbReference type="EMBL" id="JACXVP010000012">
    <property type="protein sequence ID" value="KAG5570192.1"/>
    <property type="molecule type" value="Genomic_DNA"/>
</dbReference>